<dbReference type="InterPro" id="IPR021109">
    <property type="entry name" value="Peptidase_aspartic_dom_sf"/>
</dbReference>
<dbReference type="Proteomes" id="UP000242791">
    <property type="component" value="Unassembled WGS sequence"/>
</dbReference>
<dbReference type="OrthoDB" id="4359435at2759"/>
<sequence length="408" mass="46625">MLSILTLEQVVTYFISHQLAEQVARRFGIQVVKLDTPVDVIGFDGKASGQAGYVIGLHFQIAGRRFQKLPFLILDTGKQDLIVGRKFLEQHDIWLDVWNHRMIWPDDRAQAANCYIDYNINNLPTQPIQWTSTGSAREIKILRRELATPKAKPEHQADADRRDQRMGKAGKKRRVQWTPRTAEAEDLSMNLKEMERTLKDPNPTSDRASEPKLLEKPLPTKETRKIDIAMIGAAGFHRNCKKPNSIPFTTSLYEIDQLIEHKQPRTDKDEQELMAAVEGILPKCYHQYKHVFSKRDSNALPPHRPYDMNIDLTEPNCLSYSPLYTRRRASGEASLIVKSIEVQSLASISIKVVIPCMWMVRTQVGHAYRTRAPTEIDASRALDTAWRPRLHFACSWSFPGHPAHTAMA</sequence>
<accession>A0A1J9QBI1</accession>
<name>A0A1J9QBI1_9EURO</name>
<dbReference type="VEuPathDB" id="FungiDB:ACJ73_03208"/>
<dbReference type="CDD" id="cd00303">
    <property type="entry name" value="retropepsin_like"/>
    <property type="match status" value="1"/>
</dbReference>
<reference evidence="2 3" key="1">
    <citation type="submission" date="2015-08" db="EMBL/GenBank/DDBJ databases">
        <title>Emmonsia species relationships and genome sequence.</title>
        <authorList>
            <person name="Cuomo C.A."/>
            <person name="Schwartz I.S."/>
            <person name="Kenyon C."/>
            <person name="De Hoog G.S."/>
            <person name="Govender N.P."/>
            <person name="Botha A."/>
            <person name="Moreno L."/>
            <person name="De Vries M."/>
            <person name="Munoz J.F."/>
            <person name="Stielow J.B."/>
        </authorList>
    </citation>
    <scope>NUCLEOTIDE SEQUENCE [LARGE SCALE GENOMIC DNA]</scope>
    <source>
        <strain evidence="2 3">EI222</strain>
    </source>
</reference>
<comment type="caution">
    <text evidence="2">The sequence shown here is derived from an EMBL/GenBank/DDBJ whole genome shotgun (WGS) entry which is preliminary data.</text>
</comment>
<feature type="compositionally biased region" description="Basic and acidic residues" evidence="1">
    <location>
        <begin position="146"/>
        <end position="166"/>
    </location>
</feature>
<evidence type="ECO:0008006" key="4">
    <source>
        <dbReference type="Google" id="ProtNLM"/>
    </source>
</evidence>
<protein>
    <recommendedName>
        <fullName evidence="4">Peptidase A2 domain-containing protein</fullName>
    </recommendedName>
</protein>
<evidence type="ECO:0000313" key="2">
    <source>
        <dbReference type="EMBL" id="OJD25418.1"/>
    </source>
</evidence>
<feature type="region of interest" description="Disordered" evidence="1">
    <location>
        <begin position="146"/>
        <end position="185"/>
    </location>
</feature>
<proteinExistence type="predicted"/>
<dbReference type="AlphaFoldDB" id="A0A1J9QBI1"/>
<keyword evidence="3" id="KW-1185">Reference proteome</keyword>
<organism evidence="2 3">
    <name type="scientific">Blastomyces percursus</name>
    <dbReference type="NCBI Taxonomy" id="1658174"/>
    <lineage>
        <taxon>Eukaryota</taxon>
        <taxon>Fungi</taxon>
        <taxon>Dikarya</taxon>
        <taxon>Ascomycota</taxon>
        <taxon>Pezizomycotina</taxon>
        <taxon>Eurotiomycetes</taxon>
        <taxon>Eurotiomycetidae</taxon>
        <taxon>Onygenales</taxon>
        <taxon>Ajellomycetaceae</taxon>
        <taxon>Blastomyces</taxon>
    </lineage>
</organism>
<dbReference type="EMBL" id="LGTZ01000378">
    <property type="protein sequence ID" value="OJD25418.1"/>
    <property type="molecule type" value="Genomic_DNA"/>
</dbReference>
<evidence type="ECO:0000256" key="1">
    <source>
        <dbReference type="SAM" id="MobiDB-lite"/>
    </source>
</evidence>
<evidence type="ECO:0000313" key="3">
    <source>
        <dbReference type="Proteomes" id="UP000242791"/>
    </source>
</evidence>
<gene>
    <name evidence="2" type="ORF">ACJ73_03208</name>
</gene>
<dbReference type="Gene3D" id="2.40.70.10">
    <property type="entry name" value="Acid Proteases"/>
    <property type="match status" value="1"/>
</dbReference>